<dbReference type="InterPro" id="IPR004632">
    <property type="entry name" value="4NH2But_aminotransferase_bac"/>
</dbReference>
<accession>A0A158JTG6</accession>
<organism evidence="7 8">
    <name type="scientific">Caballeronia telluris</name>
    <dbReference type="NCBI Taxonomy" id="326475"/>
    <lineage>
        <taxon>Bacteria</taxon>
        <taxon>Pseudomonadati</taxon>
        <taxon>Pseudomonadota</taxon>
        <taxon>Betaproteobacteria</taxon>
        <taxon>Burkholderiales</taxon>
        <taxon>Burkholderiaceae</taxon>
        <taxon>Caballeronia</taxon>
    </lineage>
</organism>
<dbReference type="Gene3D" id="3.40.640.10">
    <property type="entry name" value="Type I PLP-dependent aspartate aminotransferase-like (Major domain)"/>
    <property type="match status" value="1"/>
</dbReference>
<dbReference type="PANTHER" id="PTHR11986">
    <property type="entry name" value="AMINOTRANSFERASE CLASS III"/>
    <property type="match status" value="1"/>
</dbReference>
<keyword evidence="4" id="KW-0808">Transferase</keyword>
<comment type="similarity">
    <text evidence="2 6">Belongs to the class-III pyridoxal-phosphate-dependent aminotransferase family.</text>
</comment>
<proteinExistence type="inferred from homology"/>
<dbReference type="PIRSF" id="PIRSF000521">
    <property type="entry name" value="Transaminase_4ab_Lys_Orn"/>
    <property type="match status" value="1"/>
</dbReference>
<dbReference type="NCBIfam" id="NF005692">
    <property type="entry name" value="PRK07495.1"/>
    <property type="match status" value="1"/>
</dbReference>
<dbReference type="InterPro" id="IPR015424">
    <property type="entry name" value="PyrdxlP-dep_Trfase"/>
</dbReference>
<dbReference type="InterPro" id="IPR015422">
    <property type="entry name" value="PyrdxlP-dep_Trfase_small"/>
</dbReference>
<dbReference type="PROSITE" id="PS00600">
    <property type="entry name" value="AA_TRANSFER_CLASS_3"/>
    <property type="match status" value="1"/>
</dbReference>
<reference evidence="7" key="1">
    <citation type="submission" date="2016-01" db="EMBL/GenBank/DDBJ databases">
        <authorList>
            <person name="Peeters Charlotte."/>
        </authorList>
    </citation>
    <scope>NUCLEOTIDE SEQUENCE</scope>
    <source>
        <strain evidence="7">LMG 22936</strain>
    </source>
</reference>
<dbReference type="InterPro" id="IPR005814">
    <property type="entry name" value="Aminotrans_3"/>
</dbReference>
<keyword evidence="3 7" id="KW-0032">Aminotransferase</keyword>
<dbReference type="InterPro" id="IPR049704">
    <property type="entry name" value="Aminotrans_3_PPA_site"/>
</dbReference>
<evidence type="ECO:0000313" key="7">
    <source>
        <dbReference type="EMBL" id="SAL72107.1"/>
    </source>
</evidence>
<sequence length="461" mass="49666">MALNLRAKSYYSPHIDSTDHNARRAKENHTVSNTLKNADLQARKNAATPRGVGVMCDFYAARAENAELWDVEGRRFIDFAAGIAVCNTGHRHPKIVEAIRAQLDCFMHTAYQIVPYESYVSLAEKISARAPGDYPKKTAFFTTGAEAVENAVKIARVATGRPGVIAFTGGFHGRTLMGMALTGKVAPYKIGFGPFPSDVFHVPFPNPLHGVSVADSLRAIEHLFKADVEAKRVAAIIFEPVQGEGGFYQAPLDFVRALRKICNEHGILLIADEVQTGFARTGKLFAMQHYDVVPDLMTMAKSLAGGMPLSGVVGRADIMDAAAPGGLGGTYAGNPLAVASAHAVLDIIDDEKLCERATVLGDKLKAKLNALKKDVPQIADVRGPGGMIAVEFCQPGSDEPDQDFTKRVQTRALERGLLLLVCGVYGNVVRFLFPLTIQDSVFDEALAILEDVLTETIGATV</sequence>
<comment type="caution">
    <text evidence="7">The sequence shown here is derived from an EMBL/GenBank/DDBJ whole genome shotgun (WGS) entry which is preliminary data.</text>
</comment>
<dbReference type="SUPFAM" id="SSF53383">
    <property type="entry name" value="PLP-dependent transferases"/>
    <property type="match status" value="1"/>
</dbReference>
<evidence type="ECO:0000256" key="1">
    <source>
        <dbReference type="ARBA" id="ARBA00001933"/>
    </source>
</evidence>
<dbReference type="PANTHER" id="PTHR11986:SF79">
    <property type="entry name" value="ACETYLORNITHINE AMINOTRANSFERASE, MITOCHONDRIAL"/>
    <property type="match status" value="1"/>
</dbReference>
<protein>
    <submittedName>
        <fullName evidence="7">4-aminobutyrate aminotransferase</fullName>
    </submittedName>
</protein>
<evidence type="ECO:0000313" key="8">
    <source>
        <dbReference type="Proteomes" id="UP000054717"/>
    </source>
</evidence>
<dbReference type="NCBIfam" id="TIGR00700">
    <property type="entry name" value="GABAtrnsam"/>
    <property type="match status" value="1"/>
</dbReference>
<evidence type="ECO:0000256" key="3">
    <source>
        <dbReference type="ARBA" id="ARBA00022576"/>
    </source>
</evidence>
<keyword evidence="5 6" id="KW-0663">Pyridoxal phosphate</keyword>
<dbReference type="Proteomes" id="UP000054717">
    <property type="component" value="Unassembled WGS sequence"/>
</dbReference>
<keyword evidence="8" id="KW-1185">Reference proteome</keyword>
<dbReference type="FunFam" id="3.40.640.10:FF:000013">
    <property type="entry name" value="4-aminobutyrate aminotransferase"/>
    <property type="match status" value="1"/>
</dbReference>
<name>A0A158JTG6_9BURK</name>
<evidence type="ECO:0000256" key="5">
    <source>
        <dbReference type="ARBA" id="ARBA00022898"/>
    </source>
</evidence>
<dbReference type="AlphaFoldDB" id="A0A158JTG6"/>
<dbReference type="STRING" id="326475.AWB66_04629"/>
<dbReference type="Gene3D" id="3.90.1150.10">
    <property type="entry name" value="Aspartate Aminotransferase, domain 1"/>
    <property type="match status" value="1"/>
</dbReference>
<dbReference type="GO" id="GO:0042802">
    <property type="term" value="F:identical protein binding"/>
    <property type="evidence" value="ECO:0007669"/>
    <property type="project" value="TreeGrafter"/>
</dbReference>
<dbReference type="CDD" id="cd00610">
    <property type="entry name" value="OAT_like"/>
    <property type="match status" value="1"/>
</dbReference>
<evidence type="ECO:0000256" key="2">
    <source>
        <dbReference type="ARBA" id="ARBA00008954"/>
    </source>
</evidence>
<dbReference type="GO" id="GO:0030170">
    <property type="term" value="F:pyridoxal phosphate binding"/>
    <property type="evidence" value="ECO:0007669"/>
    <property type="project" value="InterPro"/>
</dbReference>
<dbReference type="Pfam" id="PF00202">
    <property type="entry name" value="Aminotran_3"/>
    <property type="match status" value="1"/>
</dbReference>
<comment type="cofactor">
    <cofactor evidence="1">
        <name>pyridoxal 5'-phosphate</name>
        <dbReference type="ChEBI" id="CHEBI:597326"/>
    </cofactor>
</comment>
<dbReference type="InterPro" id="IPR015421">
    <property type="entry name" value="PyrdxlP-dep_Trfase_major"/>
</dbReference>
<dbReference type="GO" id="GO:0009448">
    <property type="term" value="P:gamma-aminobutyric acid metabolic process"/>
    <property type="evidence" value="ECO:0007669"/>
    <property type="project" value="InterPro"/>
</dbReference>
<dbReference type="EMBL" id="FCNZ02000020">
    <property type="protein sequence ID" value="SAL72107.1"/>
    <property type="molecule type" value="Genomic_DNA"/>
</dbReference>
<evidence type="ECO:0000256" key="4">
    <source>
        <dbReference type="ARBA" id="ARBA00022679"/>
    </source>
</evidence>
<dbReference type="InterPro" id="IPR050103">
    <property type="entry name" value="Class-III_PLP-dep_AT"/>
</dbReference>
<gene>
    <name evidence="7" type="ORF">AWB66_04629</name>
</gene>
<evidence type="ECO:0000256" key="6">
    <source>
        <dbReference type="RuleBase" id="RU003560"/>
    </source>
</evidence>
<dbReference type="GO" id="GO:0034386">
    <property type="term" value="F:4-aminobutyrate:2-oxoglutarate transaminase activity"/>
    <property type="evidence" value="ECO:0007669"/>
    <property type="project" value="InterPro"/>
</dbReference>